<dbReference type="Proteomes" id="UP001501035">
    <property type="component" value="Unassembled WGS sequence"/>
</dbReference>
<accession>A0ABP6L0Y6</accession>
<reference evidence="3" key="1">
    <citation type="journal article" date="2019" name="Int. J. Syst. Evol. Microbiol.">
        <title>The Global Catalogue of Microorganisms (GCM) 10K type strain sequencing project: providing services to taxonomists for standard genome sequencing and annotation.</title>
        <authorList>
            <consortium name="The Broad Institute Genomics Platform"/>
            <consortium name="The Broad Institute Genome Sequencing Center for Infectious Disease"/>
            <person name="Wu L."/>
            <person name="Ma J."/>
        </authorList>
    </citation>
    <scope>NUCLEOTIDE SEQUENCE [LARGE SCALE GENOMIC DNA]</scope>
    <source>
        <strain evidence="3">JCM 14234</strain>
    </source>
</reference>
<evidence type="ECO:0000256" key="1">
    <source>
        <dbReference type="SAM" id="MobiDB-lite"/>
    </source>
</evidence>
<feature type="compositionally biased region" description="Basic and acidic residues" evidence="1">
    <location>
        <begin position="32"/>
        <end position="42"/>
    </location>
</feature>
<keyword evidence="3" id="KW-1185">Reference proteome</keyword>
<dbReference type="EMBL" id="BAAAVS010000005">
    <property type="protein sequence ID" value="GAA3025787.1"/>
    <property type="molecule type" value="Genomic_DNA"/>
</dbReference>
<comment type="caution">
    <text evidence="2">The sequence shown here is derived from an EMBL/GenBank/DDBJ whole genome shotgun (WGS) entry which is preliminary data.</text>
</comment>
<organism evidence="2 3">
    <name type="scientific">Gordonia defluvii</name>
    <dbReference type="NCBI Taxonomy" id="283718"/>
    <lineage>
        <taxon>Bacteria</taxon>
        <taxon>Bacillati</taxon>
        <taxon>Actinomycetota</taxon>
        <taxon>Actinomycetes</taxon>
        <taxon>Mycobacteriales</taxon>
        <taxon>Gordoniaceae</taxon>
        <taxon>Gordonia</taxon>
    </lineage>
</organism>
<name>A0ABP6L0Y6_9ACTN</name>
<proteinExistence type="predicted"/>
<gene>
    <name evidence="2" type="ORF">GCM10010528_04510</name>
</gene>
<feature type="region of interest" description="Disordered" evidence="1">
    <location>
        <begin position="16"/>
        <end position="53"/>
    </location>
</feature>
<sequence length="97" mass="11022">MQPFDDAELERFYQRIEARTSGGPGPQGQVRRARDNRSRDQPRIGGDCPTPDKSAHINEYDAWLAVAVLRAGTLRKPGLDVYRCRCGWWHITSRGPN</sequence>
<protein>
    <submittedName>
        <fullName evidence="2">Uncharacterized protein</fullName>
    </submittedName>
</protein>
<evidence type="ECO:0000313" key="2">
    <source>
        <dbReference type="EMBL" id="GAA3025787.1"/>
    </source>
</evidence>
<evidence type="ECO:0000313" key="3">
    <source>
        <dbReference type="Proteomes" id="UP001501035"/>
    </source>
</evidence>
<dbReference type="RefSeq" id="WP_290706447.1">
    <property type="nucleotide sequence ID" value="NZ_BAAAVS010000005.1"/>
</dbReference>